<accession>A0A6H2H2Y7</accession>
<gene>
    <name evidence="4" type="ORF">HGI30_22755</name>
</gene>
<dbReference type="Proteomes" id="UP000502136">
    <property type="component" value="Chromosome"/>
</dbReference>
<dbReference type="PANTHER" id="PTHR43308">
    <property type="entry name" value="OUTER MEMBRANE PROTEIN ALPHA-RELATED"/>
    <property type="match status" value="1"/>
</dbReference>
<evidence type="ECO:0000256" key="1">
    <source>
        <dbReference type="SAM" id="MobiDB-lite"/>
    </source>
</evidence>
<keyword evidence="5" id="KW-1185">Reference proteome</keyword>
<feature type="domain" description="SLH" evidence="3">
    <location>
        <begin position="633"/>
        <end position="691"/>
    </location>
</feature>
<evidence type="ECO:0000259" key="3">
    <source>
        <dbReference type="PROSITE" id="PS51272"/>
    </source>
</evidence>
<dbReference type="PANTHER" id="PTHR43308:SF5">
    <property type="entry name" value="S-LAYER PROTEIN _ PEPTIDOGLYCAN ENDO-BETA-N-ACETYLGLUCOSAMINIDASE"/>
    <property type="match status" value="1"/>
</dbReference>
<dbReference type="PROSITE" id="PS51272">
    <property type="entry name" value="SLH"/>
    <property type="match status" value="3"/>
</dbReference>
<feature type="domain" description="SLH" evidence="3">
    <location>
        <begin position="758"/>
        <end position="816"/>
    </location>
</feature>
<dbReference type="InterPro" id="IPR015217">
    <property type="entry name" value="Invasin_dom_3"/>
</dbReference>
<dbReference type="Pfam" id="PF09134">
    <property type="entry name" value="Invasin_D3"/>
    <property type="match status" value="2"/>
</dbReference>
<dbReference type="InterPro" id="IPR001119">
    <property type="entry name" value="SLH_dom"/>
</dbReference>
<dbReference type="InterPro" id="IPR051465">
    <property type="entry name" value="Cell_Envelope_Struct_Comp"/>
</dbReference>
<feature type="chain" id="PRO_5026086727" description="SLH domain-containing protein" evidence="2">
    <location>
        <begin position="38"/>
        <end position="816"/>
    </location>
</feature>
<feature type="compositionally biased region" description="Pro residues" evidence="1">
    <location>
        <begin position="401"/>
        <end position="426"/>
    </location>
</feature>
<dbReference type="InterPro" id="IPR008964">
    <property type="entry name" value="Invasin/intimin_cell_adhesion"/>
</dbReference>
<feature type="signal peptide" evidence="2">
    <location>
        <begin position="1"/>
        <end position="37"/>
    </location>
</feature>
<evidence type="ECO:0000256" key="2">
    <source>
        <dbReference type="SAM" id="SignalP"/>
    </source>
</evidence>
<evidence type="ECO:0000313" key="4">
    <source>
        <dbReference type="EMBL" id="QJC54063.1"/>
    </source>
</evidence>
<sequence length="816" mass="84936">MDIQPCRQGGVRRRRMGNLMALLLIVSLLQPSWQANASSGAGLQGTLHADEAGLPADGTSRATVTLVLRDGSGDAVELPPDRIRLQATLGTWAGPPTAQGDGTYIAELTAPTTAGISYISAEAAGATVTDLARVHFKPGPPSPERSVLTASRTSLPADGRSRTLLTLRLKDRYGNDIADPAESVRLSATGGELGTVTHVAYGRYAANLVSAAFGRIGSLTSAADAPLELSQDWESGAIPEGTPNEEPLPVSLSFAYESYGAYEAELTAPSTEGGAEVTVSLNGATVASSVYVAFSHQASPLELVSLQFGRSSYAMEVGGQQQVEVSAVWSDRSATRATALASYRMEDGSIAAVDEKGAVRGLKPGRTILTAEYEGSAASVEIVVAEPERPVTPEPTATPGQPEPSAPPVVLPPLPSVPGPSAPPAEPDAALRADIVSANGTAESAAISLEAIRQGVVLLDFPSAGGEIRLSGAVLREIARLNPQAALLLRQAGGAALSVPIAELSAKPYGEKFGVGEEAVHFHFKARTPDEAVEAAVEQAADRAGARKLSQAASIDIQVTGGNGRSAFLSVFNRYATYTVPLSAGAVPTTATGVVWDAASNRLAFVPTRFEQQDGRWTAVMIRQGGGVFAVIDRPASFRDTQGHWGQASMERLASKLIFEGRGPGVFAPDAPITRAEVAALLVRSLGLADAQTGRPFLDTAGGWYEQAVSTAYRTGLITGYEDGSFRPGRSVTRQELVTMVVAAMAYTGEGPDASARKAVFADEGEIADWAQASAVKAAEAGIIVGNGGEFRPASPSTRAETAVMLERMLKLVRFI</sequence>
<dbReference type="AlphaFoldDB" id="A0A6H2H2Y7"/>
<dbReference type="InterPro" id="IPR013783">
    <property type="entry name" value="Ig-like_fold"/>
</dbReference>
<reference evidence="4 5" key="1">
    <citation type="submission" date="2020-04" db="EMBL/GenBank/DDBJ databases">
        <title>Novel Paenibacillus strain UniB2 isolated from commercial digestive syrup.</title>
        <authorList>
            <person name="Thorat V."/>
            <person name="Kirdat K."/>
            <person name="Tiwarekar B."/>
            <person name="Yadav A."/>
        </authorList>
    </citation>
    <scope>NUCLEOTIDE SEQUENCE [LARGE SCALE GENOMIC DNA]</scope>
    <source>
        <strain evidence="4 5">UniB2</strain>
    </source>
</reference>
<dbReference type="RefSeq" id="WP_168909591.1">
    <property type="nucleotide sequence ID" value="NZ_CP051428.1"/>
</dbReference>
<dbReference type="Gene3D" id="2.60.40.10">
    <property type="entry name" value="Immunoglobulins"/>
    <property type="match status" value="2"/>
</dbReference>
<evidence type="ECO:0000313" key="5">
    <source>
        <dbReference type="Proteomes" id="UP000502136"/>
    </source>
</evidence>
<dbReference type="SUPFAM" id="SSF49373">
    <property type="entry name" value="Invasin/intimin cell-adhesion fragments"/>
    <property type="match status" value="2"/>
</dbReference>
<dbReference type="Gene3D" id="2.60.40.1080">
    <property type="match status" value="1"/>
</dbReference>
<dbReference type="KEGG" id="palr:HGI30_22755"/>
<name>A0A6H2H2Y7_9BACL</name>
<proteinExistence type="predicted"/>
<organism evidence="4 5">
    <name type="scientific">Paenibacillus albicereus</name>
    <dbReference type="NCBI Taxonomy" id="2726185"/>
    <lineage>
        <taxon>Bacteria</taxon>
        <taxon>Bacillati</taxon>
        <taxon>Bacillota</taxon>
        <taxon>Bacilli</taxon>
        <taxon>Bacillales</taxon>
        <taxon>Paenibacillaceae</taxon>
        <taxon>Paenibacillus</taxon>
    </lineage>
</organism>
<protein>
    <recommendedName>
        <fullName evidence="3">SLH domain-containing protein</fullName>
    </recommendedName>
</protein>
<feature type="region of interest" description="Disordered" evidence="1">
    <location>
        <begin position="387"/>
        <end position="427"/>
    </location>
</feature>
<dbReference type="Pfam" id="PF00395">
    <property type="entry name" value="SLH"/>
    <property type="match status" value="3"/>
</dbReference>
<dbReference type="EMBL" id="CP051428">
    <property type="protein sequence ID" value="QJC54063.1"/>
    <property type="molecule type" value="Genomic_DNA"/>
</dbReference>
<feature type="domain" description="SLH" evidence="3">
    <location>
        <begin position="692"/>
        <end position="755"/>
    </location>
</feature>
<keyword evidence="2" id="KW-0732">Signal</keyword>